<keyword evidence="2 5" id="KW-0732">Signal</keyword>
<accession>A0A7I8JYK4</accession>
<evidence type="ECO:0000259" key="6">
    <source>
        <dbReference type="Pfam" id="PF14368"/>
    </source>
</evidence>
<evidence type="ECO:0000256" key="4">
    <source>
        <dbReference type="ARBA" id="ARBA00023180"/>
    </source>
</evidence>
<dbReference type="InterPro" id="IPR036312">
    <property type="entry name" value="Bifun_inhib/LTP/seed_sf"/>
</dbReference>
<gene>
    <name evidence="7" type="ORF">SI8410_01001198</name>
</gene>
<evidence type="ECO:0000256" key="2">
    <source>
        <dbReference type="ARBA" id="ARBA00022729"/>
    </source>
</evidence>
<dbReference type="EMBL" id="LR746264">
    <property type="protein sequence ID" value="CAA7389091.1"/>
    <property type="molecule type" value="Genomic_DNA"/>
</dbReference>
<dbReference type="CDD" id="cd00010">
    <property type="entry name" value="AAI_LTSS"/>
    <property type="match status" value="1"/>
</dbReference>
<evidence type="ECO:0000256" key="5">
    <source>
        <dbReference type="SAM" id="SignalP"/>
    </source>
</evidence>
<evidence type="ECO:0000313" key="8">
    <source>
        <dbReference type="Proteomes" id="UP000663760"/>
    </source>
</evidence>
<evidence type="ECO:0000256" key="3">
    <source>
        <dbReference type="ARBA" id="ARBA00023157"/>
    </source>
</evidence>
<dbReference type="InterPro" id="IPR043325">
    <property type="entry name" value="LTSS"/>
</dbReference>
<protein>
    <recommendedName>
        <fullName evidence="6">Bifunctional inhibitor/plant lipid transfer protein/seed storage helical domain-containing protein</fullName>
    </recommendedName>
</protein>
<name>A0A7I8JYK4_SPIIN</name>
<reference evidence="7" key="1">
    <citation type="submission" date="2020-02" db="EMBL/GenBank/DDBJ databases">
        <authorList>
            <person name="Scholz U."/>
            <person name="Mascher M."/>
            <person name="Fiebig A."/>
        </authorList>
    </citation>
    <scope>NUCLEOTIDE SEQUENCE</scope>
</reference>
<dbReference type="InterPro" id="IPR016140">
    <property type="entry name" value="Bifunc_inhib/LTP/seed_store"/>
</dbReference>
<dbReference type="PANTHER" id="PTHR33044">
    <property type="entry name" value="BIFUNCTIONAL INHIBITOR/LIPID-TRANSFER PROTEIN/SEED STORAGE 2S ALBUMIN SUPERFAMILY PROTEIN-RELATED"/>
    <property type="match status" value="1"/>
</dbReference>
<feature type="chain" id="PRO_5029565880" description="Bifunctional inhibitor/plant lipid transfer protein/seed storage helical domain-containing protein" evidence="5">
    <location>
        <begin position="17"/>
        <end position="135"/>
    </location>
</feature>
<evidence type="ECO:0000313" key="7">
    <source>
        <dbReference type="EMBL" id="CAA7389091.1"/>
    </source>
</evidence>
<sequence length="135" mass="14067">MAHILLLASVVALAAACGDVASAQGPSPATATDCVAVVHARLLPCLTYVQAGSNLTRPEKGCCRGLSSAAKDDLDEPVDADISVDRNKALLLPTVCNTMAPPPSLCPCKFLFSASHIYSELLLPAIRLFLPLPDL</sequence>
<keyword evidence="8" id="KW-1185">Reference proteome</keyword>
<evidence type="ECO:0000256" key="1">
    <source>
        <dbReference type="ARBA" id="ARBA00009748"/>
    </source>
</evidence>
<proteinExistence type="inferred from homology"/>
<keyword evidence="3" id="KW-1015">Disulfide bond</keyword>
<dbReference type="OrthoDB" id="785314at2759"/>
<organism evidence="7 8">
    <name type="scientific">Spirodela intermedia</name>
    <name type="common">Intermediate duckweed</name>
    <dbReference type="NCBI Taxonomy" id="51605"/>
    <lineage>
        <taxon>Eukaryota</taxon>
        <taxon>Viridiplantae</taxon>
        <taxon>Streptophyta</taxon>
        <taxon>Embryophyta</taxon>
        <taxon>Tracheophyta</taxon>
        <taxon>Spermatophyta</taxon>
        <taxon>Magnoliopsida</taxon>
        <taxon>Liliopsida</taxon>
        <taxon>Araceae</taxon>
        <taxon>Lemnoideae</taxon>
        <taxon>Spirodela</taxon>
    </lineage>
</organism>
<comment type="similarity">
    <text evidence="1">Belongs to the plant LTP family.</text>
</comment>
<dbReference type="SUPFAM" id="SSF47699">
    <property type="entry name" value="Bifunctional inhibitor/lipid-transfer protein/seed storage 2S albumin"/>
    <property type="match status" value="1"/>
</dbReference>
<dbReference type="Pfam" id="PF14368">
    <property type="entry name" value="LTP_2"/>
    <property type="match status" value="1"/>
</dbReference>
<dbReference type="Proteomes" id="UP000663760">
    <property type="component" value="Chromosome 1"/>
</dbReference>
<dbReference type="Gene3D" id="1.10.110.10">
    <property type="entry name" value="Plant lipid-transfer and hydrophobic proteins"/>
    <property type="match status" value="1"/>
</dbReference>
<dbReference type="AlphaFoldDB" id="A0A7I8JYK4"/>
<keyword evidence="4" id="KW-0325">Glycoprotein</keyword>
<feature type="signal peptide" evidence="5">
    <location>
        <begin position="1"/>
        <end position="16"/>
    </location>
</feature>
<feature type="domain" description="Bifunctional inhibitor/plant lipid transfer protein/seed storage helical" evidence="6">
    <location>
        <begin position="20"/>
        <end position="106"/>
    </location>
</feature>